<reference evidence="2" key="2">
    <citation type="submission" date="2025-08" db="UniProtKB">
        <authorList>
            <consortium name="RefSeq"/>
        </authorList>
    </citation>
    <scope>IDENTIFICATION</scope>
    <source>
        <tissue evidence="2">Leaf</tissue>
    </source>
</reference>
<dbReference type="RefSeq" id="XP_075083674.1">
    <property type="nucleotide sequence ID" value="XM_075227573.1"/>
</dbReference>
<dbReference type="Proteomes" id="UP000790787">
    <property type="component" value="Chromosome 12"/>
</dbReference>
<reference evidence="1" key="1">
    <citation type="journal article" date="2014" name="Nat. Commun.">
        <title>The tobacco genome sequence and its comparison with those of tomato and potato.</title>
        <authorList>
            <person name="Sierro N."/>
            <person name="Battey J.N."/>
            <person name="Ouadi S."/>
            <person name="Bakaher N."/>
            <person name="Bovet L."/>
            <person name="Willig A."/>
            <person name="Goepfert S."/>
            <person name="Peitsch M.C."/>
            <person name="Ivanov N.V."/>
        </authorList>
    </citation>
    <scope>NUCLEOTIDE SEQUENCE [LARGE SCALE GENOMIC DNA]</scope>
</reference>
<keyword evidence="1" id="KW-1185">Reference proteome</keyword>
<gene>
    <name evidence="2" type="primary">LOC142167405</name>
</gene>
<organism evidence="1 2">
    <name type="scientific">Nicotiana tabacum</name>
    <name type="common">Common tobacco</name>
    <dbReference type="NCBI Taxonomy" id="4097"/>
    <lineage>
        <taxon>Eukaryota</taxon>
        <taxon>Viridiplantae</taxon>
        <taxon>Streptophyta</taxon>
        <taxon>Embryophyta</taxon>
        <taxon>Tracheophyta</taxon>
        <taxon>Spermatophyta</taxon>
        <taxon>Magnoliopsida</taxon>
        <taxon>eudicotyledons</taxon>
        <taxon>Gunneridae</taxon>
        <taxon>Pentapetalae</taxon>
        <taxon>asterids</taxon>
        <taxon>lamiids</taxon>
        <taxon>Solanales</taxon>
        <taxon>Solanaceae</taxon>
        <taxon>Nicotianoideae</taxon>
        <taxon>Nicotianeae</taxon>
        <taxon>Nicotiana</taxon>
    </lineage>
</organism>
<evidence type="ECO:0000313" key="2">
    <source>
        <dbReference type="RefSeq" id="XP_075083674.1"/>
    </source>
</evidence>
<proteinExistence type="predicted"/>
<accession>A0AC58SFD9</accession>
<evidence type="ECO:0000313" key="1">
    <source>
        <dbReference type="Proteomes" id="UP000790787"/>
    </source>
</evidence>
<name>A0AC58SFD9_TOBAC</name>
<sequence length="153" mass="17278">MQATKKNTLVPEKEQMQTNFSLPPFTDILSSASTKKNSFVPRKDQMQTEIPFPPPTDQVMQTLETCSGTTEKVKKVRGRNKCKEVASLEVGEKLKVTFYNNRTAGKNSSLFSRHLGIIVRDSNMCLLGVSSWDAIKEEKLNHMWAAIEDKFGH</sequence>
<protein>
    <submittedName>
        <fullName evidence="2">Uncharacterized protein LOC142167405</fullName>
    </submittedName>
</protein>